<keyword evidence="1" id="KW-0472">Membrane</keyword>
<comment type="caution">
    <text evidence="2">The sequence shown here is derived from an EMBL/GenBank/DDBJ whole genome shotgun (WGS) entry which is preliminary data.</text>
</comment>
<dbReference type="OrthoDB" id="408493at2759"/>
<dbReference type="AlphaFoldDB" id="A0A9P6PNW5"/>
<gene>
    <name evidence="2" type="ORF">DFQ27_009836</name>
</gene>
<dbReference type="PANTHER" id="PTHR31362">
    <property type="entry name" value="GLYCOSYLTRANSFERASE STELLO1-RELATED"/>
    <property type="match status" value="1"/>
</dbReference>
<proteinExistence type="predicted"/>
<evidence type="ECO:0000256" key="1">
    <source>
        <dbReference type="SAM" id="Phobius"/>
    </source>
</evidence>
<name>A0A9P6PNW5_9FUNG</name>
<reference evidence="2" key="1">
    <citation type="journal article" date="2020" name="Fungal Divers.">
        <title>Resolving the Mortierellaceae phylogeny through synthesis of multi-gene phylogenetics and phylogenomics.</title>
        <authorList>
            <person name="Vandepol N."/>
            <person name="Liber J."/>
            <person name="Desiro A."/>
            <person name="Na H."/>
            <person name="Kennedy M."/>
            <person name="Barry K."/>
            <person name="Grigoriev I.V."/>
            <person name="Miller A.N."/>
            <person name="O'Donnell K."/>
            <person name="Stajich J.E."/>
            <person name="Bonito G."/>
        </authorList>
    </citation>
    <scope>NUCLEOTIDE SEQUENCE</scope>
    <source>
        <strain evidence="2">BC1065</strain>
    </source>
</reference>
<accession>A0A9P6PNW5</accession>
<sequence>MAIQFSFGDVRYSALNHTARNKRLWGAFAGLCFLLALSLIHIYSNHTPTSKPAPIAANCAAIAPRLSAKRKTVGVHWIVVTTINPPTDAMRLLCDLEGWNVVVIADTKSPKEWRCGSCVYLSVEEQQCLQYGIVDAIPYRAYTRKNIGYLWAIQQGAVRVFDTDDDNLPTGKEIFVESQTGGVVGYRPDNTNGKSINVYSHFGRPDIWPRGFPLDDISIRRPVSYMTEYQSLPDDKKAVLAPPMLIQQGLADLDPDVDAIFRLTQVQELKLAKFCKKSPSIRLSPGTFCPFNSQ</sequence>
<dbReference type="Proteomes" id="UP000807716">
    <property type="component" value="Unassembled WGS sequence"/>
</dbReference>
<dbReference type="InterPro" id="IPR005049">
    <property type="entry name" value="STL-like"/>
</dbReference>
<evidence type="ECO:0000313" key="3">
    <source>
        <dbReference type="Proteomes" id="UP000807716"/>
    </source>
</evidence>
<keyword evidence="1" id="KW-0812">Transmembrane</keyword>
<organism evidence="2 3">
    <name type="scientific">Actinomortierella ambigua</name>
    <dbReference type="NCBI Taxonomy" id="1343610"/>
    <lineage>
        <taxon>Eukaryota</taxon>
        <taxon>Fungi</taxon>
        <taxon>Fungi incertae sedis</taxon>
        <taxon>Mucoromycota</taxon>
        <taxon>Mortierellomycotina</taxon>
        <taxon>Mortierellomycetes</taxon>
        <taxon>Mortierellales</taxon>
        <taxon>Mortierellaceae</taxon>
        <taxon>Actinomortierella</taxon>
    </lineage>
</organism>
<evidence type="ECO:0000313" key="2">
    <source>
        <dbReference type="EMBL" id="KAG0249735.1"/>
    </source>
</evidence>
<feature type="non-terminal residue" evidence="2">
    <location>
        <position position="1"/>
    </location>
</feature>
<keyword evidence="3" id="KW-1185">Reference proteome</keyword>
<dbReference type="EMBL" id="JAAAJB010000950">
    <property type="protein sequence ID" value="KAG0249735.1"/>
    <property type="molecule type" value="Genomic_DNA"/>
</dbReference>
<keyword evidence="1" id="KW-1133">Transmembrane helix</keyword>
<dbReference type="PANTHER" id="PTHR31362:SF0">
    <property type="entry name" value="EXOSTOSIN DOMAIN-CONTAINING PROTEIN-RELATED"/>
    <property type="match status" value="1"/>
</dbReference>
<feature type="transmembrane region" description="Helical" evidence="1">
    <location>
        <begin position="24"/>
        <end position="43"/>
    </location>
</feature>
<protein>
    <submittedName>
        <fullName evidence="2">Uncharacterized protein</fullName>
    </submittedName>
</protein>